<accession>A0A382I917</accession>
<dbReference type="Pfam" id="PF05742">
    <property type="entry name" value="TANGO2"/>
    <property type="match status" value="1"/>
</dbReference>
<dbReference type="EMBL" id="UINC01065786">
    <property type="protein sequence ID" value="SVB95812.1"/>
    <property type="molecule type" value="Genomic_DNA"/>
</dbReference>
<name>A0A382I917_9ZZZZ</name>
<protein>
    <submittedName>
        <fullName evidence="1">Uncharacterized protein</fullName>
    </submittedName>
</protein>
<dbReference type="AlphaFoldDB" id="A0A382I917"/>
<organism evidence="1">
    <name type="scientific">marine metagenome</name>
    <dbReference type="NCBI Taxonomy" id="408172"/>
    <lineage>
        <taxon>unclassified sequences</taxon>
        <taxon>metagenomes</taxon>
        <taxon>ecological metagenomes</taxon>
    </lineage>
</organism>
<dbReference type="InterPro" id="IPR008551">
    <property type="entry name" value="TANGO2"/>
</dbReference>
<proteinExistence type="predicted"/>
<evidence type="ECO:0000313" key="1">
    <source>
        <dbReference type="EMBL" id="SVB95812.1"/>
    </source>
</evidence>
<feature type="non-terminal residue" evidence="1">
    <location>
        <position position="42"/>
    </location>
</feature>
<gene>
    <name evidence="1" type="ORF">METZ01_LOCUS248666</name>
</gene>
<dbReference type="PANTHER" id="PTHR17985">
    <property type="entry name" value="SER/THR-RICH PROTEIN T10 IN DGCR REGION"/>
    <property type="match status" value="1"/>
</dbReference>
<reference evidence="1" key="1">
    <citation type="submission" date="2018-05" db="EMBL/GenBank/DDBJ databases">
        <authorList>
            <person name="Lanie J.A."/>
            <person name="Ng W.-L."/>
            <person name="Kazmierczak K.M."/>
            <person name="Andrzejewski T.M."/>
            <person name="Davidsen T.M."/>
            <person name="Wayne K.J."/>
            <person name="Tettelin H."/>
            <person name="Glass J.I."/>
            <person name="Rusch D."/>
            <person name="Podicherti R."/>
            <person name="Tsui H.-C.T."/>
            <person name="Winkler M.E."/>
        </authorList>
    </citation>
    <scope>NUCLEOTIDE SEQUENCE</scope>
</reference>
<sequence>MLIVAWDAHPDYPLVFAGNRDEFHDRPTAAADWWTDAPAVLG</sequence>
<dbReference type="PANTHER" id="PTHR17985:SF8">
    <property type="entry name" value="TRANSPORT AND GOLGI ORGANIZATION PROTEIN 2 HOMOLOG"/>
    <property type="match status" value="1"/>
</dbReference>